<keyword evidence="2" id="KW-0378">Hydrolase</keyword>
<dbReference type="Proteomes" id="UP001155483">
    <property type="component" value="Unassembled WGS sequence"/>
</dbReference>
<accession>A0A9X3BJR3</accession>
<keyword evidence="3" id="KW-1185">Reference proteome</keyword>
<dbReference type="EMBL" id="JAOTIF010000021">
    <property type="protein sequence ID" value="MCU7551558.1"/>
    <property type="molecule type" value="Genomic_DNA"/>
</dbReference>
<feature type="transmembrane region" description="Helical" evidence="1">
    <location>
        <begin position="158"/>
        <end position="176"/>
    </location>
</feature>
<reference evidence="2" key="1">
    <citation type="submission" date="2022-09" db="EMBL/GenBank/DDBJ databases">
        <authorList>
            <person name="Yuan C."/>
            <person name="Ke Z."/>
        </authorList>
    </citation>
    <scope>NUCLEOTIDE SEQUENCE</scope>
    <source>
        <strain evidence="2">LB-8</strain>
    </source>
</reference>
<comment type="caution">
    <text evidence="2">The sequence shown here is derived from an EMBL/GenBank/DDBJ whole genome shotgun (WGS) entry which is preliminary data.</text>
</comment>
<name>A0A9X3BJR3_9BACT</name>
<gene>
    <name evidence="2" type="ORF">OCK74_20725</name>
</gene>
<dbReference type="InterPro" id="IPR053170">
    <property type="entry name" value="Transcription_regulator"/>
</dbReference>
<sequence>MDSLTHIVLGACIGEAIAGKRLGKRAMLFGAIAQNIPDIDIISSLWLGPAENLLAHRGFTHSILFAVLITGLLAFIAKRWYQQRISLRVWMLLFGINIFVHIFIDALNAYGTGWFEPFSHQRISFHTLFVVDPLFTVWPFIAAIVLLFIVKNHRRRRFWWKIGVGLSSLYLVYAIINRVNVSVEVKHSLSKQDIPYQKLLITPTPFNSLLWYVVAGDAQGFYIGYRSVFDTKERMDLTYFPRNDSLLSTVHDQESLQHLQRFSQGYYTIEKWHDSLVFNDLRFGQMAGWYNPNEKFIFHYFLQHPNENELVLQRGRFAKWNEVTVKSLLKRSRGN</sequence>
<feature type="transmembrane region" description="Helical" evidence="1">
    <location>
        <begin position="89"/>
        <end position="111"/>
    </location>
</feature>
<feature type="transmembrane region" description="Helical" evidence="1">
    <location>
        <begin position="59"/>
        <end position="77"/>
    </location>
</feature>
<dbReference type="Pfam" id="PF04307">
    <property type="entry name" value="YdjM"/>
    <property type="match status" value="1"/>
</dbReference>
<dbReference type="PANTHER" id="PTHR40031">
    <property type="entry name" value="HYPOTHETICAL MEMBRANE SPANNING PROTEIN"/>
    <property type="match status" value="1"/>
</dbReference>
<proteinExistence type="predicted"/>
<evidence type="ECO:0000313" key="2">
    <source>
        <dbReference type="EMBL" id="MCU7551558.1"/>
    </source>
</evidence>
<organism evidence="2 3">
    <name type="scientific">Paraflavisolibacter caeni</name>
    <dbReference type="NCBI Taxonomy" id="2982496"/>
    <lineage>
        <taxon>Bacteria</taxon>
        <taxon>Pseudomonadati</taxon>
        <taxon>Bacteroidota</taxon>
        <taxon>Chitinophagia</taxon>
        <taxon>Chitinophagales</taxon>
        <taxon>Chitinophagaceae</taxon>
        <taxon>Paraflavisolibacter</taxon>
    </lineage>
</organism>
<keyword evidence="1" id="KW-0472">Membrane</keyword>
<dbReference type="PANTHER" id="PTHR40031:SF1">
    <property type="entry name" value="MEMBRANE-BOUND METAL-DEPENDENT HYDROLASE"/>
    <property type="match status" value="1"/>
</dbReference>
<evidence type="ECO:0000313" key="3">
    <source>
        <dbReference type="Proteomes" id="UP001155483"/>
    </source>
</evidence>
<evidence type="ECO:0000256" key="1">
    <source>
        <dbReference type="SAM" id="Phobius"/>
    </source>
</evidence>
<dbReference type="AlphaFoldDB" id="A0A9X3BJR3"/>
<dbReference type="InterPro" id="IPR007404">
    <property type="entry name" value="YdjM-like"/>
</dbReference>
<keyword evidence="1" id="KW-0812">Transmembrane</keyword>
<dbReference type="RefSeq" id="WP_279299026.1">
    <property type="nucleotide sequence ID" value="NZ_JAOTIF010000021.1"/>
</dbReference>
<feature type="transmembrane region" description="Helical" evidence="1">
    <location>
        <begin position="123"/>
        <end position="149"/>
    </location>
</feature>
<protein>
    <submittedName>
        <fullName evidence="2">Metal-dependent hydrolase</fullName>
    </submittedName>
</protein>
<dbReference type="GO" id="GO:0016787">
    <property type="term" value="F:hydrolase activity"/>
    <property type="evidence" value="ECO:0007669"/>
    <property type="project" value="UniProtKB-KW"/>
</dbReference>
<keyword evidence="1" id="KW-1133">Transmembrane helix</keyword>
<reference evidence="2" key="2">
    <citation type="submission" date="2023-04" db="EMBL/GenBank/DDBJ databases">
        <title>Paracnuella aquatica gen. nov., sp. nov., a member of the family Chitinophagaceae isolated from a hot spring.</title>
        <authorList>
            <person name="Wang C."/>
        </authorList>
    </citation>
    <scope>NUCLEOTIDE SEQUENCE</scope>
    <source>
        <strain evidence="2">LB-8</strain>
    </source>
</reference>